<evidence type="ECO:0000313" key="2">
    <source>
        <dbReference type="Proteomes" id="UP001610446"/>
    </source>
</evidence>
<reference evidence="1 2" key="1">
    <citation type="submission" date="2024-07" db="EMBL/GenBank/DDBJ databases">
        <title>Section-level genome sequencing and comparative genomics of Aspergillus sections Usti and Cavernicolus.</title>
        <authorList>
            <consortium name="Lawrence Berkeley National Laboratory"/>
            <person name="Nybo J.L."/>
            <person name="Vesth T.C."/>
            <person name="Theobald S."/>
            <person name="Frisvad J.C."/>
            <person name="Larsen T.O."/>
            <person name="Kjaerboelling I."/>
            <person name="Rothschild-Mancinelli K."/>
            <person name="Lyhne E.K."/>
            <person name="Kogle M.E."/>
            <person name="Barry K."/>
            <person name="Clum A."/>
            <person name="Na H."/>
            <person name="Ledsgaard L."/>
            <person name="Lin J."/>
            <person name="Lipzen A."/>
            <person name="Kuo A."/>
            <person name="Riley R."/>
            <person name="Mondo S."/>
            <person name="Labutti K."/>
            <person name="Haridas S."/>
            <person name="Pangalinan J."/>
            <person name="Salamov A.A."/>
            <person name="Simmons B.A."/>
            <person name="Magnuson J.K."/>
            <person name="Chen J."/>
            <person name="Drula E."/>
            <person name="Henrissat B."/>
            <person name="Wiebenga A."/>
            <person name="Lubbers R.J."/>
            <person name="Gomes A.C."/>
            <person name="Makela M.R."/>
            <person name="Stajich J."/>
            <person name="Grigoriev I.V."/>
            <person name="Mortensen U.H."/>
            <person name="De Vries R.P."/>
            <person name="Baker S.E."/>
            <person name="Andersen M.R."/>
        </authorList>
    </citation>
    <scope>NUCLEOTIDE SEQUENCE [LARGE SCALE GENOMIC DNA]</scope>
    <source>
        <strain evidence="1 2">CBS 123904</strain>
    </source>
</reference>
<sequence length="152" mass="17307">MNSGRLVLKLGIVKFRGRKAIHTLEAFPLQYQSSHTIMMLATSSQIPKLLFKYWELRELSLPSISAKRLVSTSSCSELFRIEGLVAGYKYMAGRIGCLMPSHRLLHSEIQAPKSDKARRCQCPSFAIQVHRRIYRLYIPSLVCCARVDVAHQ</sequence>
<proteinExistence type="predicted"/>
<dbReference type="EMBL" id="JBFXLU010000211">
    <property type="protein sequence ID" value="KAL2834834.1"/>
    <property type="molecule type" value="Genomic_DNA"/>
</dbReference>
<accession>A0ABR4J463</accession>
<comment type="caution">
    <text evidence="1">The sequence shown here is derived from an EMBL/GenBank/DDBJ whole genome shotgun (WGS) entry which is preliminary data.</text>
</comment>
<name>A0ABR4J463_9EURO</name>
<keyword evidence="2" id="KW-1185">Reference proteome</keyword>
<dbReference type="Proteomes" id="UP001610446">
    <property type="component" value="Unassembled WGS sequence"/>
</dbReference>
<evidence type="ECO:0000313" key="1">
    <source>
        <dbReference type="EMBL" id="KAL2834834.1"/>
    </source>
</evidence>
<gene>
    <name evidence="1" type="ORF">BJY01DRAFT_79750</name>
</gene>
<organism evidence="1 2">
    <name type="scientific">Aspergillus pseudoustus</name>
    <dbReference type="NCBI Taxonomy" id="1810923"/>
    <lineage>
        <taxon>Eukaryota</taxon>
        <taxon>Fungi</taxon>
        <taxon>Dikarya</taxon>
        <taxon>Ascomycota</taxon>
        <taxon>Pezizomycotina</taxon>
        <taxon>Eurotiomycetes</taxon>
        <taxon>Eurotiomycetidae</taxon>
        <taxon>Eurotiales</taxon>
        <taxon>Aspergillaceae</taxon>
        <taxon>Aspergillus</taxon>
        <taxon>Aspergillus subgen. Nidulantes</taxon>
    </lineage>
</organism>
<protein>
    <submittedName>
        <fullName evidence="1">Uncharacterized protein</fullName>
    </submittedName>
</protein>